<organism evidence="10 11">
    <name type="scientific">Ramlibacter lithotrophicus</name>
    <dbReference type="NCBI Taxonomy" id="2606681"/>
    <lineage>
        <taxon>Bacteria</taxon>
        <taxon>Pseudomonadati</taxon>
        <taxon>Pseudomonadota</taxon>
        <taxon>Betaproteobacteria</taxon>
        <taxon>Burkholderiales</taxon>
        <taxon>Comamonadaceae</taxon>
        <taxon>Ramlibacter</taxon>
    </lineage>
</organism>
<protein>
    <submittedName>
        <fullName evidence="10">YeeE/YedE family protein</fullName>
    </submittedName>
</protein>
<dbReference type="RefSeq" id="WP_168107129.1">
    <property type="nucleotide sequence ID" value="NZ_VTOX01000002.1"/>
</dbReference>
<dbReference type="Pfam" id="PF04143">
    <property type="entry name" value="Sulf_transp"/>
    <property type="match status" value="1"/>
</dbReference>
<dbReference type="PANTHER" id="PTHR30574:SF1">
    <property type="entry name" value="SULPHUR TRANSPORT DOMAIN-CONTAINING PROTEIN"/>
    <property type="match status" value="1"/>
</dbReference>
<dbReference type="InterPro" id="IPR007272">
    <property type="entry name" value="Sulf_transp_TsuA/YedE"/>
</dbReference>
<keyword evidence="11" id="KW-1185">Reference proteome</keyword>
<evidence type="ECO:0000256" key="5">
    <source>
        <dbReference type="ARBA" id="ARBA00022692"/>
    </source>
</evidence>
<feature type="transmembrane region" description="Helical" evidence="9">
    <location>
        <begin position="6"/>
        <end position="31"/>
    </location>
</feature>
<comment type="caution">
    <text evidence="10">The sequence shown here is derived from an EMBL/GenBank/DDBJ whole genome shotgun (WGS) entry which is preliminary data.</text>
</comment>
<dbReference type="PANTHER" id="PTHR30574">
    <property type="entry name" value="INNER MEMBRANE PROTEIN YEDE"/>
    <property type="match status" value="1"/>
</dbReference>
<gene>
    <name evidence="10" type="ORF">RAMLITH_09530</name>
</gene>
<evidence type="ECO:0000256" key="2">
    <source>
        <dbReference type="ARBA" id="ARBA00022448"/>
    </source>
</evidence>
<keyword evidence="3" id="KW-1003">Cell membrane</keyword>
<keyword evidence="7 9" id="KW-0472">Membrane</keyword>
<evidence type="ECO:0000256" key="6">
    <source>
        <dbReference type="ARBA" id="ARBA00022989"/>
    </source>
</evidence>
<name>A0A7X6DF72_9BURK</name>
<sequence>MGSTANLGLIVVAAGFALAFVFGLAAARTNFCTMGALSDIVNMGSWTRMRTWLLAVAVALLATALLSLTGQIDLAKSVPQRPVLPWLSLLAGGLLFGVGMTIAGGCANRNLVRAGAGSIRSLVVLTFMAIASYMALKGLFGQWRANWLDPARIDLAAFGWKDSSLAAALAKATGMEARTALALTAAAVCAALLAFVFKDRRYRGNGRQIAGGVVLGAVVAAGWYVTGHLGYGENPDTLETVYHATNTRTLESFSYVAPLAYSLELLMLWTDKSLHVTFGIALVLGTIAGSAAHAVATRTFRWEGFASTADLRNQLAGAILMGAGGVTALGCTIGQGLSGLSTLSIGSMIAVAGIVAGSVATLKVLVWQAEREEEAGAAGDMPSGALET</sequence>
<accession>A0A7X6DF72</accession>
<evidence type="ECO:0000256" key="7">
    <source>
        <dbReference type="ARBA" id="ARBA00023136"/>
    </source>
</evidence>
<evidence type="ECO:0000256" key="8">
    <source>
        <dbReference type="ARBA" id="ARBA00035655"/>
    </source>
</evidence>
<feature type="transmembrane region" description="Helical" evidence="9">
    <location>
        <begin position="52"/>
        <end position="72"/>
    </location>
</feature>
<evidence type="ECO:0000256" key="1">
    <source>
        <dbReference type="ARBA" id="ARBA00004429"/>
    </source>
</evidence>
<keyword evidence="4" id="KW-0997">Cell inner membrane</keyword>
<dbReference type="Proteomes" id="UP000521868">
    <property type="component" value="Unassembled WGS sequence"/>
</dbReference>
<feature type="transmembrane region" description="Helical" evidence="9">
    <location>
        <begin position="119"/>
        <end position="140"/>
    </location>
</feature>
<keyword evidence="6 9" id="KW-1133">Transmembrane helix</keyword>
<dbReference type="AlphaFoldDB" id="A0A7X6DF72"/>
<comment type="subcellular location">
    <subcellularLocation>
        <location evidence="1">Cell inner membrane</location>
        <topology evidence="1">Multi-pass membrane protein</topology>
    </subcellularLocation>
</comment>
<feature type="transmembrane region" description="Helical" evidence="9">
    <location>
        <begin position="343"/>
        <end position="366"/>
    </location>
</feature>
<feature type="transmembrane region" description="Helical" evidence="9">
    <location>
        <begin position="209"/>
        <end position="226"/>
    </location>
</feature>
<evidence type="ECO:0000313" key="11">
    <source>
        <dbReference type="Proteomes" id="UP000521868"/>
    </source>
</evidence>
<evidence type="ECO:0000256" key="4">
    <source>
        <dbReference type="ARBA" id="ARBA00022519"/>
    </source>
</evidence>
<dbReference type="GO" id="GO:0005886">
    <property type="term" value="C:plasma membrane"/>
    <property type="evidence" value="ECO:0007669"/>
    <property type="project" value="UniProtKB-SubCell"/>
</dbReference>
<keyword evidence="2" id="KW-0813">Transport</keyword>
<comment type="similarity">
    <text evidence="8">Belongs to the TsuA/YedE (TC 9.B.102) family.</text>
</comment>
<reference evidence="10 11" key="1">
    <citation type="journal article" date="2020" name="Nature">
        <title>Bacterial chemolithoautotrophy via manganese oxidation.</title>
        <authorList>
            <person name="Yu H."/>
            <person name="Leadbetter J.R."/>
        </authorList>
    </citation>
    <scope>NUCLEOTIDE SEQUENCE [LARGE SCALE GENOMIC DNA]</scope>
    <source>
        <strain evidence="10 11">RBP-1</strain>
    </source>
</reference>
<feature type="transmembrane region" description="Helical" evidence="9">
    <location>
        <begin position="315"/>
        <end position="337"/>
    </location>
</feature>
<evidence type="ECO:0000256" key="9">
    <source>
        <dbReference type="SAM" id="Phobius"/>
    </source>
</evidence>
<feature type="transmembrane region" description="Helical" evidence="9">
    <location>
        <begin position="179"/>
        <end position="197"/>
    </location>
</feature>
<evidence type="ECO:0000313" key="10">
    <source>
        <dbReference type="EMBL" id="NKE66060.1"/>
    </source>
</evidence>
<dbReference type="EMBL" id="VTOX01000002">
    <property type="protein sequence ID" value="NKE66060.1"/>
    <property type="molecule type" value="Genomic_DNA"/>
</dbReference>
<proteinExistence type="inferred from homology"/>
<feature type="transmembrane region" description="Helical" evidence="9">
    <location>
        <begin position="274"/>
        <end position="295"/>
    </location>
</feature>
<keyword evidence="5 9" id="KW-0812">Transmembrane</keyword>
<feature type="transmembrane region" description="Helical" evidence="9">
    <location>
        <begin position="84"/>
        <end position="107"/>
    </location>
</feature>
<evidence type="ECO:0000256" key="3">
    <source>
        <dbReference type="ARBA" id="ARBA00022475"/>
    </source>
</evidence>